<feature type="region of interest" description="Disordered" evidence="1">
    <location>
        <begin position="103"/>
        <end position="122"/>
    </location>
</feature>
<feature type="non-terminal residue" evidence="2">
    <location>
        <position position="1"/>
    </location>
</feature>
<organism evidence="2 3">
    <name type="scientific">Coemansia erecta</name>
    <dbReference type="NCBI Taxonomy" id="147472"/>
    <lineage>
        <taxon>Eukaryota</taxon>
        <taxon>Fungi</taxon>
        <taxon>Fungi incertae sedis</taxon>
        <taxon>Zoopagomycota</taxon>
        <taxon>Kickxellomycotina</taxon>
        <taxon>Kickxellomycetes</taxon>
        <taxon>Kickxellales</taxon>
        <taxon>Kickxellaceae</taxon>
        <taxon>Coemansia</taxon>
    </lineage>
</organism>
<dbReference type="EMBL" id="JANBOJ010000845">
    <property type="protein sequence ID" value="KAJ1718515.1"/>
    <property type="molecule type" value="Genomic_DNA"/>
</dbReference>
<keyword evidence="3" id="KW-1185">Reference proteome</keyword>
<evidence type="ECO:0000313" key="3">
    <source>
        <dbReference type="Proteomes" id="UP001149813"/>
    </source>
</evidence>
<gene>
    <name evidence="2" type="ORF">LPJ53_006481</name>
</gene>
<feature type="non-terminal residue" evidence="2">
    <location>
        <position position="122"/>
    </location>
</feature>
<protein>
    <submittedName>
        <fullName evidence="2">Uncharacterized protein</fullName>
    </submittedName>
</protein>
<dbReference type="AlphaFoldDB" id="A0A9W7XUU4"/>
<comment type="caution">
    <text evidence="2">The sequence shown here is derived from an EMBL/GenBank/DDBJ whole genome shotgun (WGS) entry which is preliminary data.</text>
</comment>
<name>A0A9W7XUU4_9FUNG</name>
<dbReference type="Proteomes" id="UP001149813">
    <property type="component" value="Unassembled WGS sequence"/>
</dbReference>
<reference evidence="2" key="1">
    <citation type="submission" date="2022-07" db="EMBL/GenBank/DDBJ databases">
        <title>Phylogenomic reconstructions and comparative analyses of Kickxellomycotina fungi.</title>
        <authorList>
            <person name="Reynolds N.K."/>
            <person name="Stajich J.E."/>
            <person name="Barry K."/>
            <person name="Grigoriev I.V."/>
            <person name="Crous P."/>
            <person name="Smith M.E."/>
        </authorList>
    </citation>
    <scope>NUCLEOTIDE SEQUENCE</scope>
    <source>
        <strain evidence="2">NBRC 32514</strain>
    </source>
</reference>
<evidence type="ECO:0000256" key="1">
    <source>
        <dbReference type="SAM" id="MobiDB-lite"/>
    </source>
</evidence>
<sequence length="122" mass="13628">AASVSELQKLVVDNEKADGAKSRDVVPKDVVVEIVDEKSGEKTDLKQYKADIIRNVKIKEFPETESQARNMVTKLFESFVSTTVSDLLKQEINQLLSMDSDSALGSKLSQPQHNQTRFESDN</sequence>
<proteinExistence type="predicted"/>
<evidence type="ECO:0000313" key="2">
    <source>
        <dbReference type="EMBL" id="KAJ1718515.1"/>
    </source>
</evidence>
<accession>A0A9W7XUU4</accession>